<dbReference type="EMBL" id="FNUX01000004">
    <property type="protein sequence ID" value="SEF58936.1"/>
    <property type="molecule type" value="Genomic_DNA"/>
</dbReference>
<sequence length="343" mass="39092">MDNNSDSKSKGGKARAASLSPEERSNIAKNAANSKWDKSMTTVLLGAKLTLGGVEVDCYVTEDGERLIAGRGMQEILKLVDEDLPKSGQKPGSRLTRLLSNNTLKPLIYKHKNQDHFFPKKRRYQGRIIAGFNAEMLVDICEGMLEARILGVLKTTRQSIIAAQCELIMRGLAKTGIVALIDEATGYQNLRPADGLRNYFDQVLKKDLAAWFKRFPDEYYENIYKLKGWEWPGMAKNRFSVVGTYTNDLVWERLIPGLKEELNHRNPKNEKGHRARKHHEWLNNEAGDKLFSQQMFTILALQRACLNKPGNKWIHFMSMMDDILPKKGTTINLFPYYDLPSEN</sequence>
<feature type="domain" description="Bacteriophage Mx8 p63 C-terminal" evidence="2">
    <location>
        <begin position="203"/>
        <end position="289"/>
    </location>
</feature>
<reference evidence="3 4" key="1">
    <citation type="submission" date="2016-10" db="EMBL/GenBank/DDBJ databases">
        <authorList>
            <person name="de Groot N.N."/>
        </authorList>
    </citation>
    <scope>NUCLEOTIDE SEQUENCE [LARGE SCALE GENOMIC DNA]</scope>
    <source>
        <strain evidence="3 4">Nm13</strain>
    </source>
</reference>
<dbReference type="Pfam" id="PF10546">
    <property type="entry name" value="P63C"/>
    <property type="match status" value="1"/>
</dbReference>
<accession>A0A1H5T810</accession>
<name>A0A1H5T810_9PROT</name>
<gene>
    <name evidence="3" type="ORF">SAMN05216334_10446</name>
</gene>
<dbReference type="AlphaFoldDB" id="A0A1H5T810"/>
<proteinExistence type="predicted"/>
<feature type="region of interest" description="Disordered" evidence="1">
    <location>
        <begin position="1"/>
        <end position="26"/>
    </location>
</feature>
<protein>
    <submittedName>
        <fullName evidence="3">p63C domain-containing protein</fullName>
    </submittedName>
</protein>
<dbReference type="InterPro" id="IPR018874">
    <property type="entry name" value="Phage_Mx8_p63_C"/>
</dbReference>
<organism evidence="3 4">
    <name type="scientific">Nitrosomonas ureae</name>
    <dbReference type="NCBI Taxonomy" id="44577"/>
    <lineage>
        <taxon>Bacteria</taxon>
        <taxon>Pseudomonadati</taxon>
        <taxon>Pseudomonadota</taxon>
        <taxon>Betaproteobacteria</taxon>
        <taxon>Nitrosomonadales</taxon>
        <taxon>Nitrosomonadaceae</taxon>
        <taxon>Nitrosomonas</taxon>
    </lineage>
</organism>
<evidence type="ECO:0000256" key="1">
    <source>
        <dbReference type="SAM" id="MobiDB-lite"/>
    </source>
</evidence>
<dbReference type="Proteomes" id="UP000236753">
    <property type="component" value="Unassembled WGS sequence"/>
</dbReference>
<evidence type="ECO:0000313" key="4">
    <source>
        <dbReference type="Proteomes" id="UP000236753"/>
    </source>
</evidence>
<evidence type="ECO:0000313" key="3">
    <source>
        <dbReference type="EMBL" id="SEF58936.1"/>
    </source>
</evidence>
<evidence type="ECO:0000259" key="2">
    <source>
        <dbReference type="Pfam" id="PF10546"/>
    </source>
</evidence>
<dbReference type="RefSeq" id="WP_181023746.1">
    <property type="nucleotide sequence ID" value="NZ_FNUX01000004.1"/>
</dbReference>